<protein>
    <submittedName>
        <fullName evidence="1">Uncharacterized protein</fullName>
    </submittedName>
</protein>
<reference evidence="1 2" key="1">
    <citation type="submission" date="2016-10" db="EMBL/GenBank/DDBJ databases">
        <title>Lutibacter sp. LPB0138, isolated from marine gastropod.</title>
        <authorList>
            <person name="Kim E."/>
            <person name="Yi H."/>
        </authorList>
    </citation>
    <scope>NUCLEOTIDE SEQUENCE [LARGE SCALE GENOMIC DNA]</scope>
    <source>
        <strain evidence="1 2">LPB0138</strain>
    </source>
</reference>
<evidence type="ECO:0000313" key="2">
    <source>
        <dbReference type="Proteomes" id="UP000176050"/>
    </source>
</evidence>
<name>A0A1D8P4C8_9FLAO</name>
<dbReference type="RefSeq" id="WP_070235556.1">
    <property type="nucleotide sequence ID" value="NZ_CP017478.1"/>
</dbReference>
<dbReference type="STRING" id="1850246.LPB138_01505"/>
<keyword evidence="2" id="KW-1185">Reference proteome</keyword>
<accession>A0A1D8P4C8</accession>
<proteinExistence type="predicted"/>
<gene>
    <name evidence="1" type="ORF">LPB138_01505</name>
</gene>
<dbReference type="Proteomes" id="UP000176050">
    <property type="component" value="Chromosome"/>
</dbReference>
<dbReference type="AlphaFoldDB" id="A0A1D8P4C8"/>
<organism evidence="1 2">
    <name type="scientific">Urechidicola croceus</name>
    <dbReference type="NCBI Taxonomy" id="1850246"/>
    <lineage>
        <taxon>Bacteria</taxon>
        <taxon>Pseudomonadati</taxon>
        <taxon>Bacteroidota</taxon>
        <taxon>Flavobacteriia</taxon>
        <taxon>Flavobacteriales</taxon>
        <taxon>Flavobacteriaceae</taxon>
        <taxon>Urechidicola</taxon>
    </lineage>
</organism>
<dbReference type="KEGG" id="lul:LPB138_01505"/>
<sequence length="320" mass="37741">MKQKLLLIIFGLILQSVFCQKIKYNDRFIEVIIISTTTTNVINQNKTDVFTDNYFIDYDDKKKEYKVFYTKKLVQFINKKMSKPQYMNTGYWNTAINNDKIEKLVNAFTSADSTFVFKKNYNKLIIEKIHNKSVKHILKSEKLYKNFSKNHSKENQEIFFNTITNNSLKTYVSERFNPNDEIINFPKSFTVTFVGKMRKTEKNKELFAKIDANLLHEKIISFTGNTANSTLHPWSISKCNENQYISLGIIKDSKKLDESSKNILLSGKNCNYNPRMNFEINFALENILPNNFWNKAYTTTDGIIKDYVLWKYNNFNNEFK</sequence>
<evidence type="ECO:0000313" key="1">
    <source>
        <dbReference type="EMBL" id="AOW19440.1"/>
    </source>
</evidence>
<dbReference type="EMBL" id="CP017478">
    <property type="protein sequence ID" value="AOW19440.1"/>
    <property type="molecule type" value="Genomic_DNA"/>
</dbReference>